<reference evidence="4 5" key="1">
    <citation type="submission" date="2017-09" db="EMBL/GenBank/DDBJ databases">
        <title>WGS assembly of Aquilegia coerulea Goldsmith.</title>
        <authorList>
            <person name="Hodges S."/>
            <person name="Kramer E."/>
            <person name="Nordborg M."/>
            <person name="Tomkins J."/>
            <person name="Borevitz J."/>
            <person name="Derieg N."/>
            <person name="Yan J."/>
            <person name="Mihaltcheva S."/>
            <person name="Hayes R.D."/>
            <person name="Rokhsar D."/>
        </authorList>
    </citation>
    <scope>NUCLEOTIDE SEQUENCE [LARGE SCALE GENOMIC DNA]</scope>
    <source>
        <strain evidence="5">cv. Goldsmith</strain>
    </source>
</reference>
<evidence type="ECO:0000256" key="1">
    <source>
        <dbReference type="SAM" id="Coils"/>
    </source>
</evidence>
<keyword evidence="1" id="KW-0175">Coiled coil</keyword>
<keyword evidence="5" id="KW-1185">Reference proteome</keyword>
<feature type="region of interest" description="Disordered" evidence="2">
    <location>
        <begin position="157"/>
        <end position="186"/>
    </location>
</feature>
<keyword evidence="3" id="KW-0812">Transmembrane</keyword>
<evidence type="ECO:0000256" key="3">
    <source>
        <dbReference type="SAM" id="Phobius"/>
    </source>
</evidence>
<dbReference type="OrthoDB" id="1931230at2759"/>
<feature type="transmembrane region" description="Helical" evidence="3">
    <location>
        <begin position="103"/>
        <end position="124"/>
    </location>
</feature>
<evidence type="ECO:0000313" key="5">
    <source>
        <dbReference type="Proteomes" id="UP000230069"/>
    </source>
</evidence>
<keyword evidence="3" id="KW-1133">Transmembrane helix</keyword>
<protein>
    <submittedName>
        <fullName evidence="4">Uncharacterized protein</fullName>
    </submittedName>
</protein>
<dbReference type="AlphaFoldDB" id="A0A2G5F6B9"/>
<dbReference type="Proteomes" id="UP000230069">
    <property type="component" value="Unassembled WGS sequence"/>
</dbReference>
<dbReference type="PANTHER" id="PTHR33740:SF1">
    <property type="entry name" value="SLH DOMAIN PROTEIN"/>
    <property type="match status" value="1"/>
</dbReference>
<evidence type="ECO:0000313" key="4">
    <source>
        <dbReference type="EMBL" id="PIA63490.1"/>
    </source>
</evidence>
<sequence>MGFSAIFPSSSSSSSSSSSLFVSNNNHHCVLRPCDVFSFVGSSSPFLSFGISRQRRVCLSASIAEKKLEFSWLTPDRNDDYGGWAIVETQTEEKMDQKKKKGFNSYFLLGTGVSAVILVAALSYSSFTRKGLKLNSNGPSNVLQRLLTPFSSVANISESSDSSMSNANSVGSEPVSEYEETIETSASESVEKLPRLVNSTVADSTQEEALLLLKKLKIIDYDVKADELCTRREYARWLIKTNSALERNPRYQISMPPAGSVQAFDDVNTEDPDFRFIQALAEAGIVLSKLSDKNDSSDLDGPEVKEIVNFYPESYISRLDLINWKAQLEYACMPRIQEISTKKVGFMDVSTISQEASSELFMDMLAGDKSILRRVFGRSRRFQPQKPATKPQAAVALTSGRMAEAIHTELLRLEAEYASMLAEMEEIRSELLLRGEIQQLWEEKLNEVKSYGQEVARHFNAAISDLEQARKLRDKSLSENLKERAALDCQRKLLLNLKEEVNEMSEKLTCERADFAAQQKNLKDMSIEFRTKQDAVFEAKSILEAEKEAVQMLRSWVEDEARRNQARAQVLEKVGRRWKWNEEA</sequence>
<keyword evidence="3" id="KW-0472">Membrane</keyword>
<evidence type="ECO:0000256" key="2">
    <source>
        <dbReference type="SAM" id="MobiDB-lite"/>
    </source>
</evidence>
<dbReference type="EMBL" id="KZ305019">
    <property type="protein sequence ID" value="PIA63489.1"/>
    <property type="molecule type" value="Genomic_DNA"/>
</dbReference>
<accession>A0A2G5F6B9</accession>
<feature type="coiled-coil region" evidence="1">
    <location>
        <begin position="487"/>
        <end position="514"/>
    </location>
</feature>
<dbReference type="PANTHER" id="PTHR33740">
    <property type="entry name" value="GPI-ANCHORED ADHESIN-LIKE PROTEIN"/>
    <property type="match status" value="1"/>
</dbReference>
<gene>
    <name evidence="4" type="ORF">AQUCO_00201085v1</name>
</gene>
<name>A0A2G5F6B9_AQUCA</name>
<dbReference type="EMBL" id="KZ305019">
    <property type="protein sequence ID" value="PIA63490.1"/>
    <property type="molecule type" value="Genomic_DNA"/>
</dbReference>
<organism evidence="4 5">
    <name type="scientific">Aquilegia coerulea</name>
    <name type="common">Rocky mountain columbine</name>
    <dbReference type="NCBI Taxonomy" id="218851"/>
    <lineage>
        <taxon>Eukaryota</taxon>
        <taxon>Viridiplantae</taxon>
        <taxon>Streptophyta</taxon>
        <taxon>Embryophyta</taxon>
        <taxon>Tracheophyta</taxon>
        <taxon>Spermatophyta</taxon>
        <taxon>Magnoliopsida</taxon>
        <taxon>Ranunculales</taxon>
        <taxon>Ranunculaceae</taxon>
        <taxon>Thalictroideae</taxon>
        <taxon>Aquilegia</taxon>
    </lineage>
</organism>
<dbReference type="FunCoup" id="A0A2G5F6B9">
    <property type="interactions" value="2296"/>
</dbReference>
<feature type="compositionally biased region" description="Low complexity" evidence="2">
    <location>
        <begin position="157"/>
        <end position="172"/>
    </location>
</feature>
<proteinExistence type="predicted"/>